<proteinExistence type="predicted"/>
<dbReference type="Proteomes" id="UP000036520">
    <property type="component" value="Chromosome"/>
</dbReference>
<dbReference type="OrthoDB" id="9865285at2"/>
<sequence length="154" mass="17602">MSKTLNPTIGGAFDEIGESSLKARGLDIRYQQVLNHYLDTITDFINIIDQKVQLMEVVSSQLEKLTWIETTSNDDTLQKVSSILHISRGMLSGFKNDLKAMEEGKIDQDCPSTVSKFRDEIELLEENIVDTEMIFFELRTDSDFNDLDKQISNF</sequence>
<accession>A0A0H4P598</accession>
<dbReference type="AlphaFoldDB" id="A0A0H4P598"/>
<gene>
    <name evidence="1" type="ORF">CA2015_0082</name>
</gene>
<keyword evidence="2" id="KW-1185">Reference proteome</keyword>
<dbReference type="RefSeq" id="WP_014018194.1">
    <property type="nucleotide sequence ID" value="NZ_CAXBGM010000003.1"/>
</dbReference>
<organism evidence="1 2">
    <name type="scientific">Cyclobacterium amurskyense</name>
    <dbReference type="NCBI Taxonomy" id="320787"/>
    <lineage>
        <taxon>Bacteria</taxon>
        <taxon>Pseudomonadati</taxon>
        <taxon>Bacteroidota</taxon>
        <taxon>Cytophagia</taxon>
        <taxon>Cytophagales</taxon>
        <taxon>Cyclobacteriaceae</taxon>
        <taxon>Cyclobacterium</taxon>
    </lineage>
</organism>
<dbReference type="KEGG" id="camu:CA2015_0082"/>
<protein>
    <submittedName>
        <fullName evidence="1">Uncharacterized protein</fullName>
    </submittedName>
</protein>
<evidence type="ECO:0000313" key="1">
    <source>
        <dbReference type="EMBL" id="AKP49566.1"/>
    </source>
</evidence>
<reference evidence="1 2" key="1">
    <citation type="submission" date="2015-07" db="EMBL/GenBank/DDBJ databases">
        <authorList>
            <person name="Kim K.M."/>
        </authorList>
    </citation>
    <scope>NUCLEOTIDE SEQUENCE [LARGE SCALE GENOMIC DNA]</scope>
    <source>
        <strain evidence="1 2">KCTC 12363</strain>
    </source>
</reference>
<name>A0A0H4P598_9BACT</name>
<evidence type="ECO:0000313" key="2">
    <source>
        <dbReference type="Proteomes" id="UP000036520"/>
    </source>
</evidence>
<dbReference type="EMBL" id="CP012040">
    <property type="protein sequence ID" value="AKP49566.1"/>
    <property type="molecule type" value="Genomic_DNA"/>
</dbReference>